<evidence type="ECO:0000256" key="1">
    <source>
        <dbReference type="SAM" id="Phobius"/>
    </source>
</evidence>
<dbReference type="STRING" id="655355.SAMN05216283_111110"/>
<name>A0A1I2KGS6_9BACT</name>
<evidence type="ECO:0000313" key="3">
    <source>
        <dbReference type="Proteomes" id="UP000198964"/>
    </source>
</evidence>
<sequence length="182" mass="21420">MEQQRIKQILHSYFEGETTEQEEQLLIEYFRSDQIDPELIQYKAFFAGFQELTNSKRDLHLEESIMDHILEQEHREKTHYRWLWQSVSGIAAALLIGLLAVNYYGNSRQWQDTYSNPDQAYVEASRTLQYVAGYYQKGIGNLKPVKKLNEAVTPLNKSITTLEKGFKQVEQLEKVKEKIKQE</sequence>
<evidence type="ECO:0000313" key="2">
    <source>
        <dbReference type="EMBL" id="SFF64126.1"/>
    </source>
</evidence>
<feature type="transmembrane region" description="Helical" evidence="1">
    <location>
        <begin position="82"/>
        <end position="105"/>
    </location>
</feature>
<accession>A0A1I2KGS6</accession>
<dbReference type="Proteomes" id="UP000198964">
    <property type="component" value="Unassembled WGS sequence"/>
</dbReference>
<keyword evidence="1" id="KW-0472">Membrane</keyword>
<proteinExistence type="predicted"/>
<keyword evidence="1" id="KW-0812">Transmembrane</keyword>
<dbReference type="EMBL" id="FONW01000011">
    <property type="protein sequence ID" value="SFF64126.1"/>
    <property type="molecule type" value="Genomic_DNA"/>
</dbReference>
<organism evidence="2 3">
    <name type="scientific">Sunxiuqinia elliptica</name>
    <dbReference type="NCBI Taxonomy" id="655355"/>
    <lineage>
        <taxon>Bacteria</taxon>
        <taxon>Pseudomonadati</taxon>
        <taxon>Bacteroidota</taxon>
        <taxon>Bacteroidia</taxon>
        <taxon>Marinilabiliales</taxon>
        <taxon>Prolixibacteraceae</taxon>
        <taxon>Sunxiuqinia</taxon>
    </lineage>
</organism>
<protein>
    <submittedName>
        <fullName evidence="2">Uncharacterized protein</fullName>
    </submittedName>
</protein>
<reference evidence="2 3" key="1">
    <citation type="submission" date="2016-10" db="EMBL/GenBank/DDBJ databases">
        <authorList>
            <person name="de Groot N.N."/>
        </authorList>
    </citation>
    <scope>NUCLEOTIDE SEQUENCE [LARGE SCALE GENOMIC DNA]</scope>
    <source>
        <strain evidence="2 3">CGMCC 1.9156</strain>
    </source>
</reference>
<gene>
    <name evidence="2" type="ORF">SAMN05216283_111110</name>
</gene>
<dbReference type="AlphaFoldDB" id="A0A1I2KGS6"/>
<keyword evidence="3" id="KW-1185">Reference proteome</keyword>
<keyword evidence="1" id="KW-1133">Transmembrane helix</keyword>
<dbReference type="RefSeq" id="WP_093921116.1">
    <property type="nucleotide sequence ID" value="NZ_FONW01000011.1"/>
</dbReference>